<protein>
    <submittedName>
        <fullName evidence="2">Uncharacterized protein</fullName>
    </submittedName>
</protein>
<dbReference type="EMBL" id="JOJR01000282">
    <property type="protein sequence ID" value="RCN40509.1"/>
    <property type="molecule type" value="Genomic_DNA"/>
</dbReference>
<dbReference type="Proteomes" id="UP000252519">
    <property type="component" value="Unassembled WGS sequence"/>
</dbReference>
<feature type="region of interest" description="Disordered" evidence="1">
    <location>
        <begin position="25"/>
        <end position="60"/>
    </location>
</feature>
<reference evidence="2 3" key="1">
    <citation type="submission" date="2014-10" db="EMBL/GenBank/DDBJ databases">
        <title>Draft genome of the hookworm Ancylostoma caninum.</title>
        <authorList>
            <person name="Mitreva M."/>
        </authorList>
    </citation>
    <scope>NUCLEOTIDE SEQUENCE [LARGE SCALE GENOMIC DNA]</scope>
    <source>
        <strain evidence="2 3">Baltimore</strain>
    </source>
</reference>
<evidence type="ECO:0000313" key="3">
    <source>
        <dbReference type="Proteomes" id="UP000252519"/>
    </source>
</evidence>
<accession>A0A368GB53</accession>
<feature type="non-terminal residue" evidence="2">
    <location>
        <position position="60"/>
    </location>
</feature>
<comment type="caution">
    <text evidence="2">The sequence shown here is derived from an EMBL/GenBank/DDBJ whole genome shotgun (WGS) entry which is preliminary data.</text>
</comment>
<feature type="compositionally biased region" description="Basic and acidic residues" evidence="1">
    <location>
        <begin position="36"/>
        <end position="50"/>
    </location>
</feature>
<gene>
    <name evidence="2" type="ORF">ANCCAN_13567</name>
</gene>
<keyword evidence="3" id="KW-1185">Reference proteome</keyword>
<dbReference type="AlphaFoldDB" id="A0A368GB53"/>
<proteinExistence type="predicted"/>
<name>A0A368GB53_ANCCA</name>
<evidence type="ECO:0000256" key="1">
    <source>
        <dbReference type="SAM" id="MobiDB-lite"/>
    </source>
</evidence>
<sequence length="60" mass="6516">MEPGTSLQPNFSSIARRLLLNQDSSSSLQLPTTSHGDVHHNVSHGVKVEDDVPTLSHGRQ</sequence>
<organism evidence="2 3">
    <name type="scientific">Ancylostoma caninum</name>
    <name type="common">Dog hookworm</name>
    <dbReference type="NCBI Taxonomy" id="29170"/>
    <lineage>
        <taxon>Eukaryota</taxon>
        <taxon>Metazoa</taxon>
        <taxon>Ecdysozoa</taxon>
        <taxon>Nematoda</taxon>
        <taxon>Chromadorea</taxon>
        <taxon>Rhabditida</taxon>
        <taxon>Rhabditina</taxon>
        <taxon>Rhabditomorpha</taxon>
        <taxon>Strongyloidea</taxon>
        <taxon>Ancylostomatidae</taxon>
        <taxon>Ancylostomatinae</taxon>
        <taxon>Ancylostoma</taxon>
    </lineage>
</organism>
<evidence type="ECO:0000313" key="2">
    <source>
        <dbReference type="EMBL" id="RCN40509.1"/>
    </source>
</evidence>